<evidence type="ECO:0000259" key="6">
    <source>
        <dbReference type="PROSITE" id="PS51741"/>
    </source>
</evidence>
<dbReference type="Gene3D" id="1.20.1270.60">
    <property type="entry name" value="Arfaptin homology (AH) domain/BAR domain"/>
    <property type="match status" value="2"/>
</dbReference>
<dbReference type="AlphaFoldDB" id="A0A1E3PRQ3"/>
<dbReference type="Pfam" id="PF00610">
    <property type="entry name" value="DEP"/>
    <property type="match status" value="1"/>
</dbReference>
<dbReference type="Pfam" id="PF00620">
    <property type="entry name" value="RhoGAP"/>
    <property type="match status" value="1"/>
</dbReference>
<dbReference type="PANTHER" id="PTHR23065">
    <property type="entry name" value="PROLINE-SERINE-THREONINE PHOSPHATASE INTERACTING PROTEIN 1"/>
    <property type="match status" value="1"/>
</dbReference>
<feature type="domain" description="F-BAR" evidence="6">
    <location>
        <begin position="2"/>
        <end position="489"/>
    </location>
</feature>
<dbReference type="GO" id="GO:0000935">
    <property type="term" value="C:division septum"/>
    <property type="evidence" value="ECO:0007669"/>
    <property type="project" value="TreeGrafter"/>
</dbReference>
<dbReference type="InterPro" id="IPR001060">
    <property type="entry name" value="FCH_dom"/>
</dbReference>
<dbReference type="STRING" id="857566.A0A1E3PRQ3"/>
<dbReference type="InterPro" id="IPR000198">
    <property type="entry name" value="RhoGAP_dom"/>
</dbReference>
<dbReference type="InterPro" id="IPR000591">
    <property type="entry name" value="DEP_dom"/>
</dbReference>
<protein>
    <recommendedName>
        <fullName evidence="9">Rho-GAP domain-containing protein</fullName>
    </recommendedName>
</protein>
<dbReference type="Proteomes" id="UP000095009">
    <property type="component" value="Unassembled WGS sequence"/>
</dbReference>
<dbReference type="SMART" id="SM00324">
    <property type="entry name" value="RhoGAP"/>
    <property type="match status" value="1"/>
</dbReference>
<evidence type="ECO:0000256" key="2">
    <source>
        <dbReference type="SAM" id="Coils"/>
    </source>
</evidence>
<dbReference type="SUPFAM" id="SSF48350">
    <property type="entry name" value="GTPase activation domain, GAP"/>
    <property type="match status" value="1"/>
</dbReference>
<dbReference type="SMART" id="SM00055">
    <property type="entry name" value="FCH"/>
    <property type="match status" value="1"/>
</dbReference>
<feature type="compositionally biased region" description="Acidic residues" evidence="3">
    <location>
        <begin position="157"/>
        <end position="166"/>
    </location>
</feature>
<feature type="region of interest" description="Disordered" evidence="3">
    <location>
        <begin position="962"/>
        <end position="981"/>
    </location>
</feature>
<feature type="region of interest" description="Disordered" evidence="3">
    <location>
        <begin position="746"/>
        <end position="772"/>
    </location>
</feature>
<dbReference type="InterPro" id="IPR008936">
    <property type="entry name" value="Rho_GTPase_activation_prot"/>
</dbReference>
<evidence type="ECO:0008006" key="9">
    <source>
        <dbReference type="Google" id="ProtNLM"/>
    </source>
</evidence>
<dbReference type="EMBL" id="KV454406">
    <property type="protein sequence ID" value="ODQ68113.1"/>
    <property type="molecule type" value="Genomic_DNA"/>
</dbReference>
<dbReference type="InterPro" id="IPR036390">
    <property type="entry name" value="WH_DNA-bd_sf"/>
</dbReference>
<dbReference type="GO" id="GO:0005737">
    <property type="term" value="C:cytoplasm"/>
    <property type="evidence" value="ECO:0007669"/>
    <property type="project" value="TreeGrafter"/>
</dbReference>
<sequence>MPSFADSFWSSDYSSGLDVLFNKLNQGCDENDEVLAVANARAEAEAAFGAKLQEIPQLLVTKKSGFARDDGASLKKAYEEIVKEMSKEGACHLQVAANIRQMVNIPFGKWADDHRLRVSYSCKILKSKRKKYNKELAEAQKARKKYFNKCRLLDDYENSNEDDEGDVHENKDQNSGKDNQSTSMPKSVSSNLSNHLNTTQTSVANISQKASELFSRAIASEDTPATNPTADNDPVDIAGELYEPKAFGEILCQMLAEIPRKSIKVSFLGTYEDVSTGDSIVEWILTRLPHTNSEELSPITFAERFGQDMIRNGYLRLVGNVGNKFANSSVLTYQWRKQAFLEAGFMTNIANPAVTSGDIMPFVKTVDPTAATLTSNKSMVSMGEYLTNYITPMVAYGDETIRQRLKREIQELDEKYKEQVLILDDARCTLEETIVDHLKFMERCESDRLKAIKSVFLDFSAALANSIPHLQVLVDNLLLYQETIHPANDLRYMLESYRTGSYIPKVTVYDNYYHSCEDQTQTFGIDLELRCKGDHKKVPLIISTILSHLDDTYPLLDNDQVRRDVWVVSVSLQLTHNLRREINTGKNFSKKILRRYEAPIVANVLKLYLLELPDSLVPSQYYDVIKTIYTQHGNDTDALQQRIPAVSNIFAQFRLSSIATIDAICTHLTRIIRLIDAPEAYTVQLAQELSLCVLRPREQSTLTVGENRYSYRLMLDLLTFKDYIFSELKRKNSALRNVPMPIQIFSPTPSEELRSPAKSLNEKRRVSIKPVQSPTKSVTTLASWSSVQASEHPSSTASTIDLTTYSSSESLQRELNQLSISMKGGGRLDPGYTAAIVTTATVTSPVQNRYGIVLPSQDTANTSLVSVESQPKTPTTVLDRTYQTLCGEETTIPTKADMITLSDDEYGSHQGYSNVYNNKMGHGSLAGIHENQIREYADIDAITNGDTDTDYSFSYSNELDDGDFEKAGFEEGTENNPTVFD</sequence>
<dbReference type="GO" id="GO:0005096">
    <property type="term" value="F:GTPase activator activity"/>
    <property type="evidence" value="ECO:0007669"/>
    <property type="project" value="TreeGrafter"/>
</dbReference>
<dbReference type="Pfam" id="PF00611">
    <property type="entry name" value="FCH"/>
    <property type="match status" value="1"/>
</dbReference>
<dbReference type="PANTHER" id="PTHR23065:SF17">
    <property type="entry name" value="RHO-GTPASE-ACTIVATING PROTEIN RGD2"/>
    <property type="match status" value="1"/>
</dbReference>
<feature type="compositionally biased region" description="Polar residues" evidence="3">
    <location>
        <begin position="176"/>
        <end position="194"/>
    </location>
</feature>
<feature type="coiled-coil region" evidence="2">
    <location>
        <begin position="122"/>
        <end position="149"/>
    </location>
</feature>
<dbReference type="SUPFAM" id="SSF46785">
    <property type="entry name" value="Winged helix' DNA-binding domain"/>
    <property type="match status" value="1"/>
</dbReference>
<keyword evidence="1 2" id="KW-0175">Coiled coil</keyword>
<organism evidence="7 8">
    <name type="scientific">Nadsonia fulvescens var. elongata DSM 6958</name>
    <dbReference type="NCBI Taxonomy" id="857566"/>
    <lineage>
        <taxon>Eukaryota</taxon>
        <taxon>Fungi</taxon>
        <taxon>Dikarya</taxon>
        <taxon>Ascomycota</taxon>
        <taxon>Saccharomycotina</taxon>
        <taxon>Dipodascomycetes</taxon>
        <taxon>Dipodascales</taxon>
        <taxon>Dipodascales incertae sedis</taxon>
        <taxon>Nadsonia</taxon>
    </lineage>
</organism>
<evidence type="ECO:0000259" key="5">
    <source>
        <dbReference type="PROSITE" id="PS50238"/>
    </source>
</evidence>
<feature type="compositionally biased region" description="Basic and acidic residues" evidence="3">
    <location>
        <begin position="751"/>
        <end position="765"/>
    </location>
</feature>
<gene>
    <name evidence="7" type="ORF">NADFUDRAFT_48768</name>
</gene>
<dbReference type="PROSITE" id="PS51741">
    <property type="entry name" value="F_BAR"/>
    <property type="match status" value="1"/>
</dbReference>
<dbReference type="PROSITE" id="PS50186">
    <property type="entry name" value="DEP"/>
    <property type="match status" value="1"/>
</dbReference>
<dbReference type="GO" id="GO:0007010">
    <property type="term" value="P:cytoskeleton organization"/>
    <property type="evidence" value="ECO:0007669"/>
    <property type="project" value="TreeGrafter"/>
</dbReference>
<name>A0A1E3PRQ3_9ASCO</name>
<dbReference type="SUPFAM" id="SSF103657">
    <property type="entry name" value="BAR/IMD domain-like"/>
    <property type="match status" value="1"/>
</dbReference>
<dbReference type="InterPro" id="IPR027267">
    <property type="entry name" value="AH/BAR_dom_sf"/>
</dbReference>
<accession>A0A1E3PRQ3</accession>
<dbReference type="OrthoDB" id="2155291at2759"/>
<proteinExistence type="predicted"/>
<feature type="domain" description="Rho-GAP" evidence="5">
    <location>
        <begin position="525"/>
        <end position="725"/>
    </location>
</feature>
<dbReference type="GO" id="GO:0005886">
    <property type="term" value="C:plasma membrane"/>
    <property type="evidence" value="ECO:0007669"/>
    <property type="project" value="TreeGrafter"/>
</dbReference>
<reference evidence="7 8" key="1">
    <citation type="journal article" date="2016" name="Proc. Natl. Acad. Sci. U.S.A.">
        <title>Comparative genomics of biotechnologically important yeasts.</title>
        <authorList>
            <person name="Riley R."/>
            <person name="Haridas S."/>
            <person name="Wolfe K.H."/>
            <person name="Lopes M.R."/>
            <person name="Hittinger C.T."/>
            <person name="Goeker M."/>
            <person name="Salamov A.A."/>
            <person name="Wisecaver J.H."/>
            <person name="Long T.M."/>
            <person name="Calvey C.H."/>
            <person name="Aerts A.L."/>
            <person name="Barry K.W."/>
            <person name="Choi C."/>
            <person name="Clum A."/>
            <person name="Coughlan A.Y."/>
            <person name="Deshpande S."/>
            <person name="Douglass A.P."/>
            <person name="Hanson S.J."/>
            <person name="Klenk H.-P."/>
            <person name="LaButti K.M."/>
            <person name="Lapidus A."/>
            <person name="Lindquist E.A."/>
            <person name="Lipzen A.M."/>
            <person name="Meier-Kolthoff J.P."/>
            <person name="Ohm R.A."/>
            <person name="Otillar R.P."/>
            <person name="Pangilinan J.L."/>
            <person name="Peng Y."/>
            <person name="Rokas A."/>
            <person name="Rosa C.A."/>
            <person name="Scheuner C."/>
            <person name="Sibirny A.A."/>
            <person name="Slot J.C."/>
            <person name="Stielow J.B."/>
            <person name="Sun H."/>
            <person name="Kurtzman C.P."/>
            <person name="Blackwell M."/>
            <person name="Grigoriev I.V."/>
            <person name="Jeffries T.W."/>
        </authorList>
    </citation>
    <scope>NUCLEOTIDE SEQUENCE [LARGE SCALE GENOMIC DNA]</scope>
    <source>
        <strain evidence="7 8">DSM 6958</strain>
    </source>
</reference>
<keyword evidence="8" id="KW-1185">Reference proteome</keyword>
<evidence type="ECO:0000313" key="8">
    <source>
        <dbReference type="Proteomes" id="UP000095009"/>
    </source>
</evidence>
<feature type="region of interest" description="Disordered" evidence="3">
    <location>
        <begin position="157"/>
        <end position="194"/>
    </location>
</feature>
<evidence type="ECO:0000259" key="4">
    <source>
        <dbReference type="PROSITE" id="PS50186"/>
    </source>
</evidence>
<feature type="domain" description="DEP" evidence="4">
    <location>
        <begin position="254"/>
        <end position="337"/>
    </location>
</feature>
<dbReference type="Gene3D" id="1.10.555.10">
    <property type="entry name" value="Rho GTPase activation protein"/>
    <property type="match status" value="1"/>
</dbReference>
<evidence type="ECO:0000256" key="3">
    <source>
        <dbReference type="SAM" id="MobiDB-lite"/>
    </source>
</evidence>
<evidence type="ECO:0000313" key="7">
    <source>
        <dbReference type="EMBL" id="ODQ68113.1"/>
    </source>
</evidence>
<dbReference type="InterPro" id="IPR031160">
    <property type="entry name" value="F_BAR_dom"/>
</dbReference>
<dbReference type="CDD" id="cd04399">
    <property type="entry name" value="RhoGAP_fRGD2"/>
    <property type="match status" value="1"/>
</dbReference>
<evidence type="ECO:0000256" key="1">
    <source>
        <dbReference type="PROSITE-ProRule" id="PRU01077"/>
    </source>
</evidence>
<dbReference type="GO" id="GO:0007264">
    <property type="term" value="P:small GTPase-mediated signal transduction"/>
    <property type="evidence" value="ECO:0007669"/>
    <property type="project" value="TreeGrafter"/>
</dbReference>
<dbReference type="PROSITE" id="PS50238">
    <property type="entry name" value="RHOGAP"/>
    <property type="match status" value="1"/>
</dbReference>